<dbReference type="AlphaFoldDB" id="A0A3Q0INZ2"/>
<feature type="chain" id="PRO_5017962626" evidence="1">
    <location>
        <begin position="26"/>
        <end position="144"/>
    </location>
</feature>
<reference evidence="3" key="1">
    <citation type="submission" date="2025-08" db="UniProtKB">
        <authorList>
            <consortium name="RefSeq"/>
        </authorList>
    </citation>
    <scope>IDENTIFICATION</scope>
</reference>
<dbReference type="KEGG" id="dci:113465765"/>
<sequence>MIIRHLKSKGPIFLVVMLTWTLVKAYHPPQGPVSSLKKTGAKLCVGGMIAMGAPVDPECSTNVRKQLEVFSSVTFSEPPYCKDGKCTCEYVEKGVLAYRCWAMAIDNGHLEGGCQVLVNRSDIVFSKDAWAATIKAFRRDEMYY</sequence>
<organism evidence="2 3">
    <name type="scientific">Diaphorina citri</name>
    <name type="common">Asian citrus psyllid</name>
    <dbReference type="NCBI Taxonomy" id="121845"/>
    <lineage>
        <taxon>Eukaryota</taxon>
        <taxon>Metazoa</taxon>
        <taxon>Ecdysozoa</taxon>
        <taxon>Arthropoda</taxon>
        <taxon>Hexapoda</taxon>
        <taxon>Insecta</taxon>
        <taxon>Pterygota</taxon>
        <taxon>Neoptera</taxon>
        <taxon>Paraneoptera</taxon>
        <taxon>Hemiptera</taxon>
        <taxon>Sternorrhyncha</taxon>
        <taxon>Psylloidea</taxon>
        <taxon>Psyllidae</taxon>
        <taxon>Diaphorininae</taxon>
        <taxon>Diaphorina</taxon>
    </lineage>
</organism>
<dbReference type="GeneID" id="113465765"/>
<dbReference type="RefSeq" id="XP_026676368.1">
    <property type="nucleotide sequence ID" value="XM_026820567.1"/>
</dbReference>
<dbReference type="PaxDb" id="121845-A0A3Q0INZ2"/>
<evidence type="ECO:0000313" key="3">
    <source>
        <dbReference type="RefSeq" id="XP_026676368.1"/>
    </source>
</evidence>
<keyword evidence="1" id="KW-0732">Signal</keyword>
<keyword evidence="2" id="KW-1185">Reference proteome</keyword>
<evidence type="ECO:0000313" key="2">
    <source>
        <dbReference type="Proteomes" id="UP000079169"/>
    </source>
</evidence>
<dbReference type="Proteomes" id="UP000079169">
    <property type="component" value="Unplaced"/>
</dbReference>
<gene>
    <name evidence="3" type="primary">LOC113465765</name>
</gene>
<feature type="signal peptide" evidence="1">
    <location>
        <begin position="1"/>
        <end position="25"/>
    </location>
</feature>
<proteinExistence type="predicted"/>
<name>A0A3Q0INZ2_DIACI</name>
<evidence type="ECO:0000256" key="1">
    <source>
        <dbReference type="SAM" id="SignalP"/>
    </source>
</evidence>
<accession>A0A3Q0INZ2</accession>
<protein>
    <submittedName>
        <fullName evidence="3">Uncharacterized protein LOC113465765 isoform X1</fullName>
    </submittedName>
</protein>